<reference evidence="2" key="1">
    <citation type="journal article" date="2019" name="Int. J. Syst. Evol. Microbiol.">
        <title>The Global Catalogue of Microorganisms (GCM) 10K type strain sequencing project: providing services to taxonomists for standard genome sequencing and annotation.</title>
        <authorList>
            <consortium name="The Broad Institute Genomics Platform"/>
            <consortium name="The Broad Institute Genome Sequencing Center for Infectious Disease"/>
            <person name="Wu L."/>
            <person name="Ma J."/>
        </authorList>
    </citation>
    <scope>NUCLEOTIDE SEQUENCE [LARGE SCALE GENOMIC DNA]</scope>
    <source>
        <strain evidence="2">CGMCC 1.12606</strain>
    </source>
</reference>
<evidence type="ECO:0008006" key="3">
    <source>
        <dbReference type="Google" id="ProtNLM"/>
    </source>
</evidence>
<accession>A0ABQ1QSC9</accession>
<evidence type="ECO:0000313" key="2">
    <source>
        <dbReference type="Proteomes" id="UP000625780"/>
    </source>
</evidence>
<dbReference type="EMBL" id="BMFH01000001">
    <property type="protein sequence ID" value="GGD41105.1"/>
    <property type="molecule type" value="Genomic_DNA"/>
</dbReference>
<keyword evidence="2" id="KW-1185">Reference proteome</keyword>
<dbReference type="Proteomes" id="UP000625780">
    <property type="component" value="Unassembled WGS sequence"/>
</dbReference>
<dbReference type="InterPro" id="IPR016181">
    <property type="entry name" value="Acyl_CoA_acyltransferase"/>
</dbReference>
<sequence length="215" mass="24479">MQGITKLIKHAREGNFSFILQGIKKRLYSKNEAYGLKRDLSVPFKNPEALIPISIRRAKKEDDAYFNADNYNHGIISANLQTCYVATNEDGIPAYRQWLMGSDQNPGIKAFWKGSFPVLAPDEALLENAFSRPEFRGKRIMPAAMARIAEKGNDIGARYIITFVDIHNIPSLKGCKRSGFAPYLLRTERWLLFNRKIRFEPAGSGHMNHFRQVTS</sequence>
<proteinExistence type="predicted"/>
<protein>
    <recommendedName>
        <fullName evidence="3">GNAT family N-acetyltransferase</fullName>
    </recommendedName>
</protein>
<evidence type="ECO:0000313" key="1">
    <source>
        <dbReference type="EMBL" id="GGD41105.1"/>
    </source>
</evidence>
<comment type="caution">
    <text evidence="1">The sequence shown here is derived from an EMBL/GenBank/DDBJ whole genome shotgun (WGS) entry which is preliminary data.</text>
</comment>
<name>A0ABQ1QSC9_9FLAO</name>
<dbReference type="RefSeq" id="WP_194419536.1">
    <property type="nucleotide sequence ID" value="NZ_BMFH01000001.1"/>
</dbReference>
<gene>
    <name evidence="1" type="ORF">GCM10011361_05250</name>
</gene>
<organism evidence="1 2">
    <name type="scientific">Muriicola marianensis</name>
    <dbReference type="NCBI Taxonomy" id="1324801"/>
    <lineage>
        <taxon>Bacteria</taxon>
        <taxon>Pseudomonadati</taxon>
        <taxon>Bacteroidota</taxon>
        <taxon>Flavobacteriia</taxon>
        <taxon>Flavobacteriales</taxon>
        <taxon>Flavobacteriaceae</taxon>
        <taxon>Muriicola</taxon>
    </lineage>
</organism>
<dbReference type="Gene3D" id="3.40.630.30">
    <property type="match status" value="1"/>
</dbReference>
<dbReference type="SUPFAM" id="SSF55729">
    <property type="entry name" value="Acyl-CoA N-acyltransferases (Nat)"/>
    <property type="match status" value="1"/>
</dbReference>